<keyword evidence="8" id="KW-0811">Translocation</keyword>
<feature type="compositionally biased region" description="Low complexity" evidence="12">
    <location>
        <begin position="397"/>
        <end position="420"/>
    </location>
</feature>
<evidence type="ECO:0000256" key="4">
    <source>
        <dbReference type="ARBA" id="ARBA00022574"/>
    </source>
</evidence>
<evidence type="ECO:0000313" key="14">
    <source>
        <dbReference type="Proteomes" id="UP001187682"/>
    </source>
</evidence>
<accession>A0AAE8N5I1</accession>
<proteinExistence type="inferred from homology"/>
<feature type="region of interest" description="Disordered" evidence="12">
    <location>
        <begin position="381"/>
        <end position="421"/>
    </location>
</feature>
<evidence type="ECO:0000256" key="7">
    <source>
        <dbReference type="ARBA" id="ARBA00022927"/>
    </source>
</evidence>
<comment type="similarity">
    <text evidence="2">Belongs to the WD repeat SEC13 family.</text>
</comment>
<gene>
    <name evidence="13" type="ORF">DNG_08558</name>
</gene>
<dbReference type="Pfam" id="PF00400">
    <property type="entry name" value="WD40"/>
    <property type="match status" value="3"/>
</dbReference>
<evidence type="ECO:0000256" key="5">
    <source>
        <dbReference type="ARBA" id="ARBA00022737"/>
    </source>
</evidence>
<organism evidence="13 14">
    <name type="scientific">Cephalotrichum gorgonifer</name>
    <dbReference type="NCBI Taxonomy" id="2041049"/>
    <lineage>
        <taxon>Eukaryota</taxon>
        <taxon>Fungi</taxon>
        <taxon>Dikarya</taxon>
        <taxon>Ascomycota</taxon>
        <taxon>Pezizomycotina</taxon>
        <taxon>Sordariomycetes</taxon>
        <taxon>Hypocreomycetidae</taxon>
        <taxon>Microascales</taxon>
        <taxon>Microascaceae</taxon>
        <taxon>Cephalotrichum</taxon>
    </lineage>
</organism>
<dbReference type="GO" id="GO:0051028">
    <property type="term" value="P:mRNA transport"/>
    <property type="evidence" value="ECO:0007669"/>
    <property type="project" value="UniProtKB-KW"/>
</dbReference>
<dbReference type="SMART" id="SM00320">
    <property type="entry name" value="WD40"/>
    <property type="match status" value="4"/>
</dbReference>
<dbReference type="SUPFAM" id="SSF50978">
    <property type="entry name" value="WD40 repeat-like"/>
    <property type="match status" value="1"/>
</dbReference>
<dbReference type="PROSITE" id="PS50082">
    <property type="entry name" value="WD_REPEATS_2"/>
    <property type="match status" value="1"/>
</dbReference>
<dbReference type="GO" id="GO:0015031">
    <property type="term" value="P:protein transport"/>
    <property type="evidence" value="ECO:0007669"/>
    <property type="project" value="UniProtKB-KW"/>
</dbReference>
<keyword evidence="5" id="KW-0677">Repeat</keyword>
<dbReference type="GO" id="GO:1904263">
    <property type="term" value="P:positive regulation of TORC1 signaling"/>
    <property type="evidence" value="ECO:0007669"/>
    <property type="project" value="TreeGrafter"/>
</dbReference>
<evidence type="ECO:0000256" key="9">
    <source>
        <dbReference type="ARBA" id="ARBA00023132"/>
    </source>
</evidence>
<keyword evidence="14" id="KW-1185">Reference proteome</keyword>
<evidence type="ECO:0000256" key="10">
    <source>
        <dbReference type="ARBA" id="ARBA00023242"/>
    </source>
</evidence>
<dbReference type="InterPro" id="IPR037363">
    <property type="entry name" value="Sec13/Seh1_fam"/>
</dbReference>
<reference evidence="13" key="1">
    <citation type="submission" date="2018-03" db="EMBL/GenBank/DDBJ databases">
        <authorList>
            <person name="Guldener U."/>
        </authorList>
    </citation>
    <scope>NUCLEOTIDE SEQUENCE</scope>
</reference>
<dbReference type="EMBL" id="ONZQ02000014">
    <property type="protein sequence ID" value="SPO05869.1"/>
    <property type="molecule type" value="Genomic_DNA"/>
</dbReference>
<evidence type="ECO:0000256" key="8">
    <source>
        <dbReference type="ARBA" id="ARBA00023010"/>
    </source>
</evidence>
<keyword evidence="7" id="KW-0653">Protein transport</keyword>
<feature type="repeat" description="WD" evidence="11">
    <location>
        <begin position="99"/>
        <end position="131"/>
    </location>
</feature>
<protein>
    <submittedName>
        <fullName evidence="13">Related to nuclear pore protein</fullName>
    </submittedName>
</protein>
<evidence type="ECO:0000256" key="6">
    <source>
        <dbReference type="ARBA" id="ARBA00022816"/>
    </source>
</evidence>
<dbReference type="GO" id="GO:0031080">
    <property type="term" value="C:nuclear pore outer ring"/>
    <property type="evidence" value="ECO:0007669"/>
    <property type="project" value="TreeGrafter"/>
</dbReference>
<dbReference type="Gene3D" id="2.130.10.10">
    <property type="entry name" value="YVTN repeat-like/Quinoprotein amine dehydrogenase"/>
    <property type="match status" value="1"/>
</dbReference>
<dbReference type="GO" id="GO:0034198">
    <property type="term" value="P:cellular response to amino acid starvation"/>
    <property type="evidence" value="ECO:0007669"/>
    <property type="project" value="TreeGrafter"/>
</dbReference>
<dbReference type="InterPro" id="IPR036322">
    <property type="entry name" value="WD40_repeat_dom_sf"/>
</dbReference>
<keyword evidence="10" id="KW-0539">Nucleus</keyword>
<dbReference type="AlphaFoldDB" id="A0AAE8N5I1"/>
<evidence type="ECO:0000256" key="12">
    <source>
        <dbReference type="SAM" id="MobiDB-lite"/>
    </source>
</evidence>
<evidence type="ECO:0000256" key="1">
    <source>
        <dbReference type="ARBA" id="ARBA00004567"/>
    </source>
</evidence>
<evidence type="ECO:0000256" key="2">
    <source>
        <dbReference type="ARBA" id="ARBA00010102"/>
    </source>
</evidence>
<name>A0AAE8N5I1_9PEZI</name>
<dbReference type="InterPro" id="IPR001680">
    <property type="entry name" value="WD40_rpt"/>
</dbReference>
<dbReference type="Proteomes" id="UP001187682">
    <property type="component" value="Unassembled WGS sequence"/>
</dbReference>
<keyword evidence="6" id="KW-0509">mRNA transport</keyword>
<dbReference type="PANTHER" id="PTHR11024">
    <property type="entry name" value="NUCLEAR PORE COMPLEX PROTEIN SEC13 / SEH1 FAMILY MEMBER"/>
    <property type="match status" value="1"/>
</dbReference>
<dbReference type="GO" id="GO:0035859">
    <property type="term" value="C:Seh1-associated complex"/>
    <property type="evidence" value="ECO:0007669"/>
    <property type="project" value="TreeGrafter"/>
</dbReference>
<comment type="caution">
    <text evidence="13">The sequence shown here is derived from an EMBL/GenBank/DDBJ whole genome shotgun (WGS) entry which is preliminary data.</text>
</comment>
<keyword evidence="4 11" id="KW-0853">WD repeat</keyword>
<dbReference type="PANTHER" id="PTHR11024:SF3">
    <property type="entry name" value="NUCLEOPORIN SEH1"/>
    <property type="match status" value="1"/>
</dbReference>
<evidence type="ECO:0000256" key="3">
    <source>
        <dbReference type="ARBA" id="ARBA00022448"/>
    </source>
</evidence>
<sequence length="506" mass="54650">MSSLTFDLTLTIITSPGQPLNSKLDFATNYMTDFASTAAASSSIELPHSLLSAPEINTLLPSDPSPSLSPYTTLAMPRLLPPEIHPTADDPNSFDLNLQHGHRDLVQAVAFNTYGDRCATGSVDGKIRVFNRHKDGMWRICDTWSAHGGEILELQWLPATIYPNLLASLGLEGRFKLWAEDPSAPPGRRFASPTRTKAAFDTRSSKGAPYRSFSMKHVEPTHHTYLALLDAHGRLTIYESDEPESIAECVAVDELTVCSRPSRGEEVSFRVRFDPNPEVCYTAVRAGVAPDSLALVVAAMDTVKIYRSRDVAAPPTTLGAAPSASKREFYPAAEISGHRGLVRDVAWSPGNIRGYDTIATACQDGFVRVFRLDAPFDPRDGRSWAAGDIAPPQQQQHANGSGASANASSNSHGHSGLAASFARPDGASAAGALSDRNYPGVRHVVRELCRLDSHRTPVWRVGFDDDGAILGSVGDDGRLVCFRQMPSGLWAKSSELGMVKARMVAP</sequence>
<evidence type="ECO:0000256" key="11">
    <source>
        <dbReference type="PROSITE-ProRule" id="PRU00221"/>
    </source>
</evidence>
<keyword evidence="3" id="KW-0813">Transport</keyword>
<dbReference type="GO" id="GO:0005198">
    <property type="term" value="F:structural molecule activity"/>
    <property type="evidence" value="ECO:0007669"/>
    <property type="project" value="InterPro"/>
</dbReference>
<evidence type="ECO:0000313" key="13">
    <source>
        <dbReference type="EMBL" id="SPO05869.1"/>
    </source>
</evidence>
<comment type="subcellular location">
    <subcellularLocation>
        <location evidence="1">Nucleus</location>
        <location evidence="1">Nuclear pore complex</location>
    </subcellularLocation>
</comment>
<dbReference type="InterPro" id="IPR015943">
    <property type="entry name" value="WD40/YVTN_repeat-like_dom_sf"/>
</dbReference>
<keyword evidence="9" id="KW-0906">Nuclear pore complex</keyword>